<dbReference type="AlphaFoldDB" id="A0AAV3ZCM3"/>
<feature type="domain" description="DDE-1" evidence="2">
    <location>
        <begin position="48"/>
        <end position="216"/>
    </location>
</feature>
<feature type="compositionally biased region" description="Polar residues" evidence="1">
    <location>
        <begin position="250"/>
        <end position="272"/>
    </location>
</feature>
<organism evidence="3 4">
    <name type="scientific">Plakobranchus ocellatus</name>
    <dbReference type="NCBI Taxonomy" id="259542"/>
    <lineage>
        <taxon>Eukaryota</taxon>
        <taxon>Metazoa</taxon>
        <taxon>Spiralia</taxon>
        <taxon>Lophotrochozoa</taxon>
        <taxon>Mollusca</taxon>
        <taxon>Gastropoda</taxon>
        <taxon>Heterobranchia</taxon>
        <taxon>Euthyneura</taxon>
        <taxon>Panpulmonata</taxon>
        <taxon>Sacoglossa</taxon>
        <taxon>Placobranchoidea</taxon>
        <taxon>Plakobranchidae</taxon>
        <taxon>Plakobranchus</taxon>
    </lineage>
</organism>
<dbReference type="InterPro" id="IPR050863">
    <property type="entry name" value="CenT-Element_Derived"/>
</dbReference>
<evidence type="ECO:0000256" key="1">
    <source>
        <dbReference type="SAM" id="MobiDB-lite"/>
    </source>
</evidence>
<gene>
    <name evidence="3" type="ORF">PoB_001882500</name>
</gene>
<dbReference type="InterPro" id="IPR036397">
    <property type="entry name" value="RNaseH_sf"/>
</dbReference>
<feature type="region of interest" description="Disordered" evidence="1">
    <location>
        <begin position="250"/>
        <end position="273"/>
    </location>
</feature>
<dbReference type="PANTHER" id="PTHR19303">
    <property type="entry name" value="TRANSPOSON"/>
    <property type="match status" value="1"/>
</dbReference>
<reference evidence="3 4" key="1">
    <citation type="journal article" date="2021" name="Elife">
        <title>Chloroplast acquisition without the gene transfer in kleptoplastic sea slugs, Plakobranchus ocellatus.</title>
        <authorList>
            <person name="Maeda T."/>
            <person name="Takahashi S."/>
            <person name="Yoshida T."/>
            <person name="Shimamura S."/>
            <person name="Takaki Y."/>
            <person name="Nagai Y."/>
            <person name="Toyoda A."/>
            <person name="Suzuki Y."/>
            <person name="Arimoto A."/>
            <person name="Ishii H."/>
            <person name="Satoh N."/>
            <person name="Nishiyama T."/>
            <person name="Hasebe M."/>
            <person name="Maruyama T."/>
            <person name="Minagawa J."/>
            <person name="Obokata J."/>
            <person name="Shigenobu S."/>
        </authorList>
    </citation>
    <scope>NUCLEOTIDE SEQUENCE [LARGE SCALE GENOMIC DNA]</scope>
</reference>
<dbReference type="Pfam" id="PF03184">
    <property type="entry name" value="DDE_1"/>
    <property type="match status" value="1"/>
</dbReference>
<dbReference type="PANTHER" id="PTHR19303:SF71">
    <property type="entry name" value="ZINC FINGER PHD-TYPE DOMAIN-CONTAINING PROTEIN"/>
    <property type="match status" value="1"/>
</dbReference>
<protein>
    <submittedName>
        <fullName evidence="3">Tigger transposable element-derived protein</fullName>
    </submittedName>
</protein>
<dbReference type="GO" id="GO:0005634">
    <property type="term" value="C:nucleus"/>
    <property type="evidence" value="ECO:0007669"/>
    <property type="project" value="TreeGrafter"/>
</dbReference>
<dbReference type="GO" id="GO:0003677">
    <property type="term" value="F:DNA binding"/>
    <property type="evidence" value="ECO:0007669"/>
    <property type="project" value="TreeGrafter"/>
</dbReference>
<keyword evidence="4" id="KW-1185">Reference proteome</keyword>
<dbReference type="Proteomes" id="UP000735302">
    <property type="component" value="Unassembled WGS sequence"/>
</dbReference>
<evidence type="ECO:0000259" key="2">
    <source>
        <dbReference type="Pfam" id="PF03184"/>
    </source>
</evidence>
<name>A0AAV3ZCM3_9GAST</name>
<accession>A0AAV3ZCM3</accession>
<comment type="caution">
    <text evidence="3">The sequence shown here is derived from an EMBL/GenBank/DDBJ whole genome shotgun (WGS) entry which is preliminary data.</text>
</comment>
<dbReference type="InterPro" id="IPR004875">
    <property type="entry name" value="DDE_SF_endonuclease_dom"/>
</dbReference>
<dbReference type="EMBL" id="BLXT01002238">
    <property type="protein sequence ID" value="GFN92319.1"/>
    <property type="molecule type" value="Genomic_DNA"/>
</dbReference>
<evidence type="ECO:0000313" key="4">
    <source>
        <dbReference type="Proteomes" id="UP000735302"/>
    </source>
</evidence>
<sequence length="439" mass="49241">MDDKKFTPDPIWNIDETGCSTVQTPQRQLARKGQKRVGSVVSQEKGTTVTMCGSINAIGNSMPLFLVFPHVNVQEHWTLTVPVGTVCNAHPNASGWMTTQNFLRFPDHFKNYAKPSAESPVLLILDNHASHFSSEVIQFCKMNNTTLLSFPSHCSHEMQPLDKSVYGPFQTFYDQSVDLWCMDPLNAGKHMSIHTIPLMVSYAFPKAFTPNNIIAGFRSTGIYPLDPNVFPDHKFAPTYLTDHPLLAQEQATSSNGPDQDINPSANPTSPTLLSPRDIRLLARVGVCKEGIRKRKAVKSTILTLTPEKRPETAARKNLETLAPKTLVYSSDSDSEANDTLDKHLKTTDNEEIEDILTDNEEDELTALSSTLGEEEINALQPGDFIFFRCEGKKSAIFYAGMIKESVDHEGDFEVEYLKRSDKQRNKFINFKHEEIWSVN</sequence>
<dbReference type="Gene3D" id="3.30.420.10">
    <property type="entry name" value="Ribonuclease H-like superfamily/Ribonuclease H"/>
    <property type="match status" value="1"/>
</dbReference>
<evidence type="ECO:0000313" key="3">
    <source>
        <dbReference type="EMBL" id="GFN92319.1"/>
    </source>
</evidence>
<proteinExistence type="predicted"/>